<protein>
    <submittedName>
        <fullName evidence="2">Uncharacterized protein</fullName>
    </submittedName>
</protein>
<dbReference type="EMBL" id="AYKW01000001">
    <property type="protein sequence ID" value="PIL37743.1"/>
    <property type="molecule type" value="Genomic_DNA"/>
</dbReference>
<sequence>MWQRAVVAPSSTGLYDSRTVFKCDGRPQCFRARIFDGPPGRRGLSLLAIWQSRGDGSVLGTDDEFQPPGRRGARALGLESSQPDGDRRSCAWNSNRWDLRVQVSFSVERRAHEAFRKIIIRNAWSSSTQMYPVGRTQAPGSDRHDYAQANACAHCSGGGCSRCFSDRDCDGAPGRQANLERAVRQTRGHQVLFPHVHAGLCVRGEPATPQPFRQAYKRFADVAAKIGIAAVARSPR</sequence>
<dbReference type="AlphaFoldDB" id="A0A2G8SVL4"/>
<reference evidence="2 3" key="1">
    <citation type="journal article" date="2015" name="Sci. Rep.">
        <title>Chromosome-level genome map provides insights into diverse defense mechanisms in the medicinal fungus Ganoderma sinense.</title>
        <authorList>
            <person name="Zhu Y."/>
            <person name="Xu J."/>
            <person name="Sun C."/>
            <person name="Zhou S."/>
            <person name="Xu H."/>
            <person name="Nelson D.R."/>
            <person name="Qian J."/>
            <person name="Song J."/>
            <person name="Luo H."/>
            <person name="Xiang L."/>
            <person name="Li Y."/>
            <person name="Xu Z."/>
            <person name="Ji A."/>
            <person name="Wang L."/>
            <person name="Lu S."/>
            <person name="Hayward A."/>
            <person name="Sun W."/>
            <person name="Li X."/>
            <person name="Schwartz D.C."/>
            <person name="Wang Y."/>
            <person name="Chen S."/>
        </authorList>
    </citation>
    <scope>NUCLEOTIDE SEQUENCE [LARGE SCALE GENOMIC DNA]</scope>
    <source>
        <strain evidence="2 3">ZZ0214-1</strain>
    </source>
</reference>
<accession>A0A2G8SVL4</accession>
<evidence type="ECO:0000256" key="1">
    <source>
        <dbReference type="SAM" id="MobiDB-lite"/>
    </source>
</evidence>
<feature type="region of interest" description="Disordered" evidence="1">
    <location>
        <begin position="58"/>
        <end position="87"/>
    </location>
</feature>
<keyword evidence="3" id="KW-1185">Reference proteome</keyword>
<gene>
    <name evidence="2" type="ORF">GSI_01437</name>
</gene>
<organism evidence="2 3">
    <name type="scientific">Ganoderma sinense ZZ0214-1</name>
    <dbReference type="NCBI Taxonomy" id="1077348"/>
    <lineage>
        <taxon>Eukaryota</taxon>
        <taxon>Fungi</taxon>
        <taxon>Dikarya</taxon>
        <taxon>Basidiomycota</taxon>
        <taxon>Agaricomycotina</taxon>
        <taxon>Agaricomycetes</taxon>
        <taxon>Polyporales</taxon>
        <taxon>Polyporaceae</taxon>
        <taxon>Ganoderma</taxon>
    </lineage>
</organism>
<dbReference type="Proteomes" id="UP000230002">
    <property type="component" value="Unassembled WGS sequence"/>
</dbReference>
<name>A0A2G8SVL4_9APHY</name>
<proteinExistence type="predicted"/>
<evidence type="ECO:0000313" key="2">
    <source>
        <dbReference type="EMBL" id="PIL37743.1"/>
    </source>
</evidence>
<evidence type="ECO:0000313" key="3">
    <source>
        <dbReference type="Proteomes" id="UP000230002"/>
    </source>
</evidence>
<comment type="caution">
    <text evidence="2">The sequence shown here is derived from an EMBL/GenBank/DDBJ whole genome shotgun (WGS) entry which is preliminary data.</text>
</comment>